<dbReference type="EMBL" id="WIGM01002145">
    <property type="protein sequence ID" value="KAF6783351.1"/>
    <property type="molecule type" value="Genomic_DNA"/>
</dbReference>
<comment type="caution">
    <text evidence="1">The sequence shown here is derived from an EMBL/GenBank/DDBJ whole genome shotgun (WGS) entry which is preliminary data.</text>
</comment>
<accession>A0A8H6IM22</accession>
<reference evidence="1" key="1">
    <citation type="journal article" date="2020" name="Phytopathology">
        <title>Genome Sequence Resources of Colletotrichum truncatum, C. plurivorum, C. musicola, and C. sojae: Four Species Pathogenic to Soybean (Glycine max).</title>
        <authorList>
            <person name="Rogerio F."/>
            <person name="Boufleur T.R."/>
            <person name="Ciampi-Guillardi M."/>
            <person name="Sukno S.A."/>
            <person name="Thon M.R."/>
            <person name="Massola Junior N.S."/>
            <person name="Baroncelli R."/>
        </authorList>
    </citation>
    <scope>NUCLEOTIDE SEQUENCE</scope>
    <source>
        <strain evidence="1">LFN0074</strain>
    </source>
</reference>
<dbReference type="Proteomes" id="UP000639643">
    <property type="component" value="Unassembled WGS sequence"/>
</dbReference>
<protein>
    <submittedName>
        <fullName evidence="1">Uncharacterized protein</fullName>
    </submittedName>
</protein>
<name>A0A8H6IM22_9PEZI</name>
<evidence type="ECO:0000313" key="1">
    <source>
        <dbReference type="EMBL" id="KAF6783351.1"/>
    </source>
</evidence>
<keyword evidence="2" id="KW-1185">Reference proteome</keyword>
<gene>
    <name evidence="1" type="ORF">CMUS01_16677</name>
</gene>
<proteinExistence type="predicted"/>
<organism evidence="1 2">
    <name type="scientific">Colletotrichum musicola</name>
    <dbReference type="NCBI Taxonomy" id="2175873"/>
    <lineage>
        <taxon>Eukaryota</taxon>
        <taxon>Fungi</taxon>
        <taxon>Dikarya</taxon>
        <taxon>Ascomycota</taxon>
        <taxon>Pezizomycotina</taxon>
        <taxon>Sordariomycetes</taxon>
        <taxon>Hypocreomycetidae</taxon>
        <taxon>Glomerellales</taxon>
        <taxon>Glomerellaceae</taxon>
        <taxon>Colletotrichum</taxon>
        <taxon>Colletotrichum orchidearum species complex</taxon>
    </lineage>
</organism>
<evidence type="ECO:0000313" key="2">
    <source>
        <dbReference type="Proteomes" id="UP000639643"/>
    </source>
</evidence>
<feature type="non-terminal residue" evidence="1">
    <location>
        <position position="73"/>
    </location>
</feature>
<dbReference type="AlphaFoldDB" id="A0A8H6IM22"/>
<sequence>MLRPLLIAVVLLVDQRHLHEVPYPSLLQRIKLALALRAEAEFSSLCPGSLCLVLSTTAPGSRAASVPSTAANP</sequence>